<dbReference type="PANTHER" id="PTHR32410">
    <property type="entry name" value="CYSTEINE/HISTIDINE-RICH C1 DOMAIN FAMILY PROTEIN"/>
    <property type="match status" value="1"/>
</dbReference>
<dbReference type="EMBL" id="CAKMRJ010004445">
    <property type="protein sequence ID" value="CAH1437497.1"/>
    <property type="molecule type" value="Genomic_DNA"/>
</dbReference>
<keyword evidence="1" id="KW-0677">Repeat</keyword>
<dbReference type="Proteomes" id="UP001157418">
    <property type="component" value="Unassembled WGS sequence"/>
</dbReference>
<feature type="domain" description="DC1" evidence="2">
    <location>
        <begin position="96"/>
        <end position="146"/>
    </location>
</feature>
<dbReference type="Pfam" id="PF03107">
    <property type="entry name" value="C1_2"/>
    <property type="match status" value="1"/>
</dbReference>
<organism evidence="3 4">
    <name type="scientific">Lactuca virosa</name>
    <dbReference type="NCBI Taxonomy" id="75947"/>
    <lineage>
        <taxon>Eukaryota</taxon>
        <taxon>Viridiplantae</taxon>
        <taxon>Streptophyta</taxon>
        <taxon>Embryophyta</taxon>
        <taxon>Tracheophyta</taxon>
        <taxon>Spermatophyta</taxon>
        <taxon>Magnoliopsida</taxon>
        <taxon>eudicotyledons</taxon>
        <taxon>Gunneridae</taxon>
        <taxon>Pentapetalae</taxon>
        <taxon>asterids</taxon>
        <taxon>campanulids</taxon>
        <taxon>Asterales</taxon>
        <taxon>Asteraceae</taxon>
        <taxon>Cichorioideae</taxon>
        <taxon>Cichorieae</taxon>
        <taxon>Lactucinae</taxon>
        <taxon>Lactuca</taxon>
    </lineage>
</organism>
<gene>
    <name evidence="3" type="ORF">LVIROSA_LOCUS23824</name>
</gene>
<keyword evidence="4" id="KW-1185">Reference proteome</keyword>
<proteinExistence type="predicted"/>
<dbReference type="InterPro" id="IPR053192">
    <property type="entry name" value="Vacuole_Formation_Reg"/>
</dbReference>
<dbReference type="SUPFAM" id="SSF57889">
    <property type="entry name" value="Cysteine-rich domain"/>
    <property type="match status" value="3"/>
</dbReference>
<dbReference type="AlphaFoldDB" id="A0AAU9NI08"/>
<evidence type="ECO:0000313" key="4">
    <source>
        <dbReference type="Proteomes" id="UP001157418"/>
    </source>
</evidence>
<sequence length="397" mass="46184">MKVREHSHPLKLIDLQLQYEEEEEDEEEDEGGYPITKKVGFGGVTCWTCREEIHMYHRYYYKCIMAIGDSSSSSSSSCNYFSHHKFCGELPSRLEHPSHTLHLLRFPYSLADSYRWVCNFCKRNNKPGELLYQCVICDFHIDLKCVVEVGKNVIHHPCHPHSLMCKITEPILCCCKACGKRHEGIFFQCTICTNFTIHCECAFLPEKLFIQERTPNHSIYHIHRLTISYSFPLKDQKAKHFPRCRVCGGDFVGKDDLWIYKCDKCLYYAHLDCVRMPPPTAGFGKTIKNYEDVNHPGLLHLPFPDETYSLPKHYLFFQQTTTDHHHHHKIKVDDRLTHKSHQHPLILVDHGQTSSSSSSSSNYLLLIKCHDPMKKTQLLCNGCLRPIMSTMPFYKCP</sequence>
<dbReference type="PANTHER" id="PTHR32410:SF161">
    <property type="entry name" value="DC1, ZINC FINGER, RING_FYVE_PHD-TYPE-RELATED"/>
    <property type="match status" value="1"/>
</dbReference>
<evidence type="ECO:0000313" key="3">
    <source>
        <dbReference type="EMBL" id="CAH1437497.1"/>
    </source>
</evidence>
<accession>A0AAU9NI08</accession>
<evidence type="ECO:0000259" key="2">
    <source>
        <dbReference type="Pfam" id="PF03107"/>
    </source>
</evidence>
<dbReference type="InterPro" id="IPR004146">
    <property type="entry name" value="DC1"/>
</dbReference>
<dbReference type="InterPro" id="IPR046349">
    <property type="entry name" value="C1-like_sf"/>
</dbReference>
<comment type="caution">
    <text evidence="3">The sequence shown here is derived from an EMBL/GenBank/DDBJ whole genome shotgun (WGS) entry which is preliminary data.</text>
</comment>
<protein>
    <recommendedName>
        <fullName evidence="2">DC1 domain-containing protein</fullName>
    </recommendedName>
</protein>
<reference evidence="3 4" key="1">
    <citation type="submission" date="2022-01" db="EMBL/GenBank/DDBJ databases">
        <authorList>
            <person name="Xiong W."/>
            <person name="Schranz E."/>
        </authorList>
    </citation>
    <scope>NUCLEOTIDE SEQUENCE [LARGE SCALE GENOMIC DNA]</scope>
</reference>
<evidence type="ECO:0000256" key="1">
    <source>
        <dbReference type="ARBA" id="ARBA00022737"/>
    </source>
</evidence>
<name>A0AAU9NI08_9ASTR</name>